<dbReference type="Pfam" id="PF10590">
    <property type="entry name" value="PNP_phzG_C"/>
    <property type="match status" value="1"/>
</dbReference>
<evidence type="ECO:0000256" key="2">
    <source>
        <dbReference type="ARBA" id="ARBA00022630"/>
    </source>
</evidence>
<dbReference type="InterPro" id="IPR000659">
    <property type="entry name" value="Pyridox_Oxase"/>
</dbReference>
<feature type="domain" description="Pyridoxine 5'-phosphate oxidase dimerisation C-terminal" evidence="5">
    <location>
        <begin position="64"/>
        <end position="104"/>
    </location>
</feature>
<evidence type="ECO:0000256" key="1">
    <source>
        <dbReference type="ARBA" id="ARBA00001917"/>
    </source>
</evidence>
<dbReference type="SUPFAM" id="SSF50475">
    <property type="entry name" value="FMN-binding split barrel"/>
    <property type="match status" value="1"/>
</dbReference>
<comment type="cofactor">
    <cofactor evidence="1">
        <name>FMN</name>
        <dbReference type="ChEBI" id="CHEBI:58210"/>
    </cofactor>
</comment>
<organism evidence="6">
    <name type="scientific">marine metagenome</name>
    <dbReference type="NCBI Taxonomy" id="408172"/>
    <lineage>
        <taxon>unclassified sequences</taxon>
        <taxon>metagenomes</taxon>
        <taxon>ecological metagenomes</taxon>
    </lineage>
</organism>
<keyword evidence="4" id="KW-0560">Oxidoreductase</keyword>
<keyword evidence="3" id="KW-0288">FMN</keyword>
<proteinExistence type="predicted"/>
<name>A0A381XKL8_9ZZZZ</name>
<dbReference type="PANTHER" id="PTHR10851:SF0">
    <property type="entry name" value="PYRIDOXINE-5'-PHOSPHATE OXIDASE"/>
    <property type="match status" value="1"/>
</dbReference>
<sequence>MKARISKSPASFSDKHFEKRSIEKNALAISSMQSQEIESHQKVEDNYKKVLNSTDKKLHRPKSWGGFSFTPYYFEFWEGRKNRLNRRYIFLQRDGEWHEKYLQP</sequence>
<evidence type="ECO:0000256" key="4">
    <source>
        <dbReference type="ARBA" id="ARBA00023002"/>
    </source>
</evidence>
<dbReference type="InterPro" id="IPR012349">
    <property type="entry name" value="Split_barrel_FMN-bd"/>
</dbReference>
<dbReference type="GO" id="GO:0008615">
    <property type="term" value="P:pyridoxine biosynthetic process"/>
    <property type="evidence" value="ECO:0007669"/>
    <property type="project" value="InterPro"/>
</dbReference>
<dbReference type="GO" id="GO:0010181">
    <property type="term" value="F:FMN binding"/>
    <property type="evidence" value="ECO:0007669"/>
    <property type="project" value="InterPro"/>
</dbReference>
<accession>A0A381XKL8</accession>
<dbReference type="AlphaFoldDB" id="A0A381XKL8"/>
<evidence type="ECO:0000256" key="3">
    <source>
        <dbReference type="ARBA" id="ARBA00022643"/>
    </source>
</evidence>
<dbReference type="Gene3D" id="2.30.110.10">
    <property type="entry name" value="Electron Transport, Fmn-binding Protein, Chain A"/>
    <property type="match status" value="1"/>
</dbReference>
<dbReference type="PANTHER" id="PTHR10851">
    <property type="entry name" value="PYRIDOXINE-5-PHOSPHATE OXIDASE"/>
    <property type="match status" value="1"/>
</dbReference>
<protein>
    <recommendedName>
        <fullName evidence="5">Pyridoxine 5'-phosphate oxidase dimerisation C-terminal domain-containing protein</fullName>
    </recommendedName>
</protein>
<keyword evidence="2" id="KW-0285">Flavoprotein</keyword>
<evidence type="ECO:0000313" key="6">
    <source>
        <dbReference type="EMBL" id="SVA65150.1"/>
    </source>
</evidence>
<dbReference type="GO" id="GO:0004733">
    <property type="term" value="F:pyridoxamine phosphate oxidase activity"/>
    <property type="evidence" value="ECO:0007669"/>
    <property type="project" value="InterPro"/>
</dbReference>
<dbReference type="InterPro" id="IPR019576">
    <property type="entry name" value="Pyridoxamine_oxidase_dimer_C"/>
</dbReference>
<reference evidence="6" key="1">
    <citation type="submission" date="2018-05" db="EMBL/GenBank/DDBJ databases">
        <authorList>
            <person name="Lanie J.A."/>
            <person name="Ng W.-L."/>
            <person name="Kazmierczak K.M."/>
            <person name="Andrzejewski T.M."/>
            <person name="Davidsen T.M."/>
            <person name="Wayne K.J."/>
            <person name="Tettelin H."/>
            <person name="Glass J.I."/>
            <person name="Rusch D."/>
            <person name="Podicherti R."/>
            <person name="Tsui H.-C.T."/>
            <person name="Winkler M.E."/>
        </authorList>
    </citation>
    <scope>NUCLEOTIDE SEQUENCE</scope>
</reference>
<evidence type="ECO:0000259" key="5">
    <source>
        <dbReference type="Pfam" id="PF10590"/>
    </source>
</evidence>
<dbReference type="EMBL" id="UINC01015481">
    <property type="protein sequence ID" value="SVA65150.1"/>
    <property type="molecule type" value="Genomic_DNA"/>
</dbReference>
<gene>
    <name evidence="6" type="ORF">METZ01_LOCUS118004</name>
</gene>